<dbReference type="PANTHER" id="PTHR39160:SF4">
    <property type="entry name" value="RESUSCITATION-PROMOTING FACTOR RPFB"/>
    <property type="match status" value="1"/>
</dbReference>
<evidence type="ECO:0000313" key="4">
    <source>
        <dbReference type="Proteomes" id="UP000215509"/>
    </source>
</evidence>
<dbReference type="InterPro" id="IPR059180">
    <property type="entry name" value="3D_YorM"/>
</dbReference>
<keyword evidence="1" id="KW-0732">Signal</keyword>
<evidence type="ECO:0000313" key="3">
    <source>
        <dbReference type="EMBL" id="OXM83601.1"/>
    </source>
</evidence>
<proteinExistence type="predicted"/>
<dbReference type="PROSITE" id="PS51782">
    <property type="entry name" value="LYSM"/>
    <property type="match status" value="1"/>
</dbReference>
<dbReference type="EMBL" id="NMQW01000043">
    <property type="protein sequence ID" value="OXM83601.1"/>
    <property type="molecule type" value="Genomic_DNA"/>
</dbReference>
<dbReference type="GO" id="GO:0004553">
    <property type="term" value="F:hydrolase activity, hydrolyzing O-glycosyl compounds"/>
    <property type="evidence" value="ECO:0007669"/>
    <property type="project" value="InterPro"/>
</dbReference>
<accession>A0A229UJP7</accession>
<dbReference type="OrthoDB" id="9798935at2"/>
<dbReference type="SUPFAM" id="SSF50685">
    <property type="entry name" value="Barwin-like endoglucanases"/>
    <property type="match status" value="1"/>
</dbReference>
<sequence length="238" mass="25222">MTLICLVLLLQAAPGLTSRAYAYYGDEGYEDAAAVYGPAYIAYDSTTELGPVLGPALPEAEPEPAATPQPLKYQVASGDTLYKIARDFNISITALLVENDIPDPKRLSVGQQLLIPDSEAIIPLPGGERQVVKQVISSTLTAYTAGVESTGKSPSHSAYGITYSGSRAEEGRTIAVDPNVIPIGTTVFIDGIGIRKAEDTGSAVRGARIDVFMDDVKQAINFGVKRNVKVYVLSGENV</sequence>
<reference evidence="3 4" key="1">
    <citation type="submission" date="2017-07" db="EMBL/GenBank/DDBJ databases">
        <title>Genome sequencing and assembly of Paenibacillus rigui.</title>
        <authorList>
            <person name="Mayilraj S."/>
        </authorList>
    </citation>
    <scope>NUCLEOTIDE SEQUENCE [LARGE SCALE GENOMIC DNA]</scope>
    <source>
        <strain evidence="3 4">JCM 16352</strain>
    </source>
</reference>
<gene>
    <name evidence="3" type="ORF">CF651_24910</name>
</gene>
<dbReference type="Gene3D" id="2.40.40.10">
    <property type="entry name" value="RlpA-like domain"/>
    <property type="match status" value="1"/>
</dbReference>
<evidence type="ECO:0000256" key="1">
    <source>
        <dbReference type="ARBA" id="ARBA00022729"/>
    </source>
</evidence>
<dbReference type="Proteomes" id="UP000215509">
    <property type="component" value="Unassembled WGS sequence"/>
</dbReference>
<dbReference type="GO" id="GO:0009254">
    <property type="term" value="P:peptidoglycan turnover"/>
    <property type="evidence" value="ECO:0007669"/>
    <property type="project" value="InterPro"/>
</dbReference>
<protein>
    <submittedName>
        <fullName evidence="3">Murein transglycosylase</fullName>
    </submittedName>
</protein>
<dbReference type="SUPFAM" id="SSF54106">
    <property type="entry name" value="LysM domain"/>
    <property type="match status" value="1"/>
</dbReference>
<dbReference type="Pfam" id="PF01476">
    <property type="entry name" value="LysM"/>
    <property type="match status" value="1"/>
</dbReference>
<dbReference type="InterPro" id="IPR018392">
    <property type="entry name" value="LysM"/>
</dbReference>
<dbReference type="Gene3D" id="3.10.350.10">
    <property type="entry name" value="LysM domain"/>
    <property type="match status" value="1"/>
</dbReference>
<dbReference type="InterPro" id="IPR010611">
    <property type="entry name" value="3D_dom"/>
</dbReference>
<dbReference type="CDD" id="cd00118">
    <property type="entry name" value="LysM"/>
    <property type="match status" value="1"/>
</dbReference>
<feature type="domain" description="LysM" evidence="2">
    <location>
        <begin position="71"/>
        <end position="115"/>
    </location>
</feature>
<dbReference type="SMART" id="SM00257">
    <property type="entry name" value="LysM"/>
    <property type="match status" value="1"/>
</dbReference>
<dbReference type="Pfam" id="PF06725">
    <property type="entry name" value="3D"/>
    <property type="match status" value="1"/>
</dbReference>
<dbReference type="GO" id="GO:0019867">
    <property type="term" value="C:outer membrane"/>
    <property type="evidence" value="ECO:0007669"/>
    <property type="project" value="InterPro"/>
</dbReference>
<dbReference type="InterPro" id="IPR036779">
    <property type="entry name" value="LysM_dom_sf"/>
</dbReference>
<dbReference type="AlphaFoldDB" id="A0A229UJP7"/>
<comment type="caution">
    <text evidence="3">The sequence shown here is derived from an EMBL/GenBank/DDBJ whole genome shotgun (WGS) entry which is preliminary data.</text>
</comment>
<dbReference type="PANTHER" id="PTHR39160">
    <property type="entry name" value="CELL WALL-BINDING PROTEIN YOCH"/>
    <property type="match status" value="1"/>
</dbReference>
<dbReference type="InterPro" id="IPR036908">
    <property type="entry name" value="RlpA-like_sf"/>
</dbReference>
<keyword evidence="4" id="KW-1185">Reference proteome</keyword>
<evidence type="ECO:0000259" key="2">
    <source>
        <dbReference type="PROSITE" id="PS51782"/>
    </source>
</evidence>
<name>A0A229UJP7_9BACL</name>
<organism evidence="3 4">
    <name type="scientific">Paenibacillus rigui</name>
    <dbReference type="NCBI Taxonomy" id="554312"/>
    <lineage>
        <taxon>Bacteria</taxon>
        <taxon>Bacillati</taxon>
        <taxon>Bacillota</taxon>
        <taxon>Bacilli</taxon>
        <taxon>Bacillales</taxon>
        <taxon>Paenibacillaceae</taxon>
        <taxon>Paenibacillus</taxon>
    </lineage>
</organism>
<dbReference type="InterPro" id="IPR051933">
    <property type="entry name" value="Resuscitation_pf_RpfB"/>
</dbReference>
<dbReference type="CDD" id="cd14667">
    <property type="entry name" value="3D_containing_proteins"/>
    <property type="match status" value="1"/>
</dbReference>